<feature type="transmembrane region" description="Helical" evidence="9">
    <location>
        <begin position="282"/>
        <end position="304"/>
    </location>
</feature>
<dbReference type="RefSeq" id="WP_338449914.1">
    <property type="nucleotide sequence ID" value="NZ_CP137640.1"/>
</dbReference>
<organism evidence="10 11">
    <name type="scientific">Niallia oryzisoli</name>
    <dbReference type="NCBI Taxonomy" id="1737571"/>
    <lineage>
        <taxon>Bacteria</taxon>
        <taxon>Bacillati</taxon>
        <taxon>Bacillota</taxon>
        <taxon>Bacilli</taxon>
        <taxon>Bacillales</taxon>
        <taxon>Bacillaceae</taxon>
        <taxon>Niallia</taxon>
    </lineage>
</organism>
<feature type="transmembrane region" description="Helical" evidence="9">
    <location>
        <begin position="40"/>
        <end position="63"/>
    </location>
</feature>
<evidence type="ECO:0000256" key="1">
    <source>
        <dbReference type="ARBA" id="ARBA00004651"/>
    </source>
</evidence>
<dbReference type="Pfam" id="PF05525">
    <property type="entry name" value="Branch_AA_trans"/>
    <property type="match status" value="1"/>
</dbReference>
<comment type="function">
    <text evidence="9">Component of the transport system for branched-chain amino acids.</text>
</comment>
<reference evidence="10 11" key="1">
    <citation type="submission" date="2023-10" db="EMBL/GenBank/DDBJ databases">
        <title>Niallia locisalis sp.nov. isolated from a salt pond sample.</title>
        <authorList>
            <person name="Li X.-J."/>
            <person name="Dong L."/>
        </authorList>
    </citation>
    <scope>NUCLEOTIDE SEQUENCE [LARGE SCALE GENOMIC DNA]</scope>
    <source>
        <strain evidence="10 11">DSM 29761</strain>
    </source>
</reference>
<keyword evidence="5 9" id="KW-0812">Transmembrane</keyword>
<gene>
    <name evidence="10" type="primary">brnQ</name>
    <name evidence="10" type="ORF">R4Z09_27830</name>
</gene>
<feature type="transmembrane region" description="Helical" evidence="9">
    <location>
        <begin position="196"/>
        <end position="215"/>
    </location>
</feature>
<feature type="transmembrane region" description="Helical" evidence="9">
    <location>
        <begin position="152"/>
        <end position="176"/>
    </location>
</feature>
<evidence type="ECO:0000256" key="5">
    <source>
        <dbReference type="ARBA" id="ARBA00022692"/>
    </source>
</evidence>
<dbReference type="Proteomes" id="UP001357223">
    <property type="component" value="Chromosome"/>
</dbReference>
<dbReference type="InterPro" id="IPR004685">
    <property type="entry name" value="Brnchd-chn_aa_trnsp_Livcs"/>
</dbReference>
<dbReference type="EMBL" id="CP137640">
    <property type="protein sequence ID" value="WVX80984.1"/>
    <property type="molecule type" value="Genomic_DNA"/>
</dbReference>
<evidence type="ECO:0000313" key="11">
    <source>
        <dbReference type="Proteomes" id="UP001357223"/>
    </source>
</evidence>
<feature type="transmembrane region" description="Helical" evidence="9">
    <location>
        <begin position="341"/>
        <end position="361"/>
    </location>
</feature>
<evidence type="ECO:0000256" key="8">
    <source>
        <dbReference type="ARBA" id="ARBA00023136"/>
    </source>
</evidence>
<evidence type="ECO:0000256" key="7">
    <source>
        <dbReference type="ARBA" id="ARBA00022989"/>
    </source>
</evidence>
<feature type="transmembrane region" description="Helical" evidence="9">
    <location>
        <begin position="122"/>
        <end position="140"/>
    </location>
</feature>
<sequence>MNKLTKREIMFIGFMLFSMLFGAGNLIFPAYLGHTAGENVWQAILGFIISDAGLAVLAIIAIAKSGSLDTLVNRVNPIFALIFPISIYLAIGPGLAIPRAGSLAYEMGVKPFLPNTMESSPIGLLVYTIVFFSIVFWFTKSPSKLVDRFGKILTPSLLILITIVFIKALFTDLSSFPDATLSYKENPISQGFLDGYQTMDAIGALVYGIVFINLFRNKNITRPALQVKYLTIFGLICGLLLTLCYLIIAYLGASSSLPGEVDNGAIVLSTVLQQLFGQSGSIVLGLIFTLACLSVCIGLITSCAQYFSSIFPKLSYIKASIILCLISGFVANLGLSQILKVSVPILGLMYPIAIALIILGLLHDRLPYNQRSVYVMTIGFVGLFSLVEIINTTFLNGSMSALLSHVPFQPNGFGWVIPGLLGLIIGSFIEKMKVQEEIIEKKAA</sequence>
<dbReference type="PANTHER" id="PTHR30588">
    <property type="entry name" value="BRANCHED-CHAIN AMINO ACID TRANSPORT SYSTEM 2 CARRIER PROTEIN"/>
    <property type="match status" value="1"/>
</dbReference>
<proteinExistence type="inferred from homology"/>
<name>A0ABZ2CB39_9BACI</name>
<evidence type="ECO:0000313" key="10">
    <source>
        <dbReference type="EMBL" id="WVX80984.1"/>
    </source>
</evidence>
<keyword evidence="7 9" id="KW-1133">Transmembrane helix</keyword>
<dbReference type="PANTHER" id="PTHR30588:SF0">
    <property type="entry name" value="BRANCHED-CHAIN AMINO ACID PERMEASE BRNQ"/>
    <property type="match status" value="1"/>
</dbReference>
<feature type="transmembrane region" description="Helical" evidence="9">
    <location>
        <begin position="373"/>
        <end position="392"/>
    </location>
</feature>
<dbReference type="NCBIfam" id="TIGR00796">
    <property type="entry name" value="livcs"/>
    <property type="match status" value="1"/>
</dbReference>
<feature type="transmembrane region" description="Helical" evidence="9">
    <location>
        <begin position="316"/>
        <end position="335"/>
    </location>
</feature>
<evidence type="ECO:0000256" key="2">
    <source>
        <dbReference type="ARBA" id="ARBA00008540"/>
    </source>
</evidence>
<evidence type="ECO:0000256" key="6">
    <source>
        <dbReference type="ARBA" id="ARBA00022970"/>
    </source>
</evidence>
<keyword evidence="4" id="KW-1003">Cell membrane</keyword>
<accession>A0ABZ2CB39</accession>
<keyword evidence="3 9" id="KW-0813">Transport</keyword>
<protein>
    <recommendedName>
        <fullName evidence="9">Branched-chain amino acid transport system carrier protein</fullName>
    </recommendedName>
</protein>
<keyword evidence="11" id="KW-1185">Reference proteome</keyword>
<keyword evidence="8 9" id="KW-0472">Membrane</keyword>
<feature type="transmembrane region" description="Helical" evidence="9">
    <location>
        <begin position="412"/>
        <end position="429"/>
    </location>
</feature>
<keyword evidence="6 9" id="KW-0029">Amino-acid transport</keyword>
<comment type="similarity">
    <text evidence="2 9">Belongs to the branched chain amino acid transporter family.</text>
</comment>
<comment type="subcellular location">
    <subcellularLocation>
        <location evidence="1 9">Cell membrane</location>
        <topology evidence="1 9">Multi-pass membrane protein</topology>
    </subcellularLocation>
</comment>
<feature type="transmembrane region" description="Helical" evidence="9">
    <location>
        <begin position="75"/>
        <end position="97"/>
    </location>
</feature>
<feature type="transmembrane region" description="Helical" evidence="9">
    <location>
        <begin position="227"/>
        <end position="253"/>
    </location>
</feature>
<evidence type="ECO:0000256" key="3">
    <source>
        <dbReference type="ARBA" id="ARBA00022448"/>
    </source>
</evidence>
<feature type="transmembrane region" description="Helical" evidence="9">
    <location>
        <begin position="9"/>
        <end position="28"/>
    </location>
</feature>
<evidence type="ECO:0000256" key="9">
    <source>
        <dbReference type="RuleBase" id="RU362122"/>
    </source>
</evidence>
<evidence type="ECO:0000256" key="4">
    <source>
        <dbReference type="ARBA" id="ARBA00022475"/>
    </source>
</evidence>